<keyword evidence="4" id="KW-1185">Reference proteome</keyword>
<dbReference type="InterPro" id="IPR007921">
    <property type="entry name" value="CHAP_dom"/>
</dbReference>
<protein>
    <recommendedName>
        <fullName evidence="5">Peptidase C51 domain-containing protein</fullName>
    </recommendedName>
</protein>
<dbReference type="OMA" id="CVQFARR"/>
<evidence type="ECO:0008006" key="5">
    <source>
        <dbReference type="Google" id="ProtNLM"/>
    </source>
</evidence>
<dbReference type="SMART" id="SM00584">
    <property type="entry name" value="TLDc"/>
    <property type="match status" value="1"/>
</dbReference>
<comment type="caution">
    <text evidence="3">The sequence shown here is derived from an EMBL/GenBank/DDBJ whole genome shotgun (WGS) entry which is preliminary data.</text>
</comment>
<feature type="domain" description="Peptidase C51" evidence="1">
    <location>
        <begin position="223"/>
        <end position="368"/>
    </location>
</feature>
<dbReference type="InterPro" id="IPR051705">
    <property type="entry name" value="Gsp_Synthetase/Amidase"/>
</dbReference>
<dbReference type="PROSITE" id="PS51886">
    <property type="entry name" value="TLDC"/>
    <property type="match status" value="1"/>
</dbReference>
<dbReference type="Pfam" id="PF05257">
    <property type="entry name" value="CHAP"/>
    <property type="match status" value="1"/>
</dbReference>
<dbReference type="Pfam" id="PF07534">
    <property type="entry name" value="TLD"/>
    <property type="match status" value="1"/>
</dbReference>
<evidence type="ECO:0000259" key="1">
    <source>
        <dbReference type="PROSITE" id="PS50911"/>
    </source>
</evidence>
<gene>
    <name evidence="3" type="ORF">POCTA_138.1.T0240316</name>
</gene>
<dbReference type="PROSITE" id="PS50911">
    <property type="entry name" value="CHAP"/>
    <property type="match status" value="1"/>
</dbReference>
<evidence type="ECO:0000313" key="4">
    <source>
        <dbReference type="Proteomes" id="UP000683925"/>
    </source>
</evidence>
<proteinExistence type="predicted"/>
<dbReference type="EMBL" id="CAJJDP010000024">
    <property type="protein sequence ID" value="CAD8151142.1"/>
    <property type="molecule type" value="Genomic_DNA"/>
</dbReference>
<feature type="domain" description="TLDc" evidence="2">
    <location>
        <begin position="1"/>
        <end position="154"/>
    </location>
</feature>
<evidence type="ECO:0000259" key="2">
    <source>
        <dbReference type="PROSITE" id="PS51886"/>
    </source>
</evidence>
<dbReference type="Proteomes" id="UP000683925">
    <property type="component" value="Unassembled WGS sequence"/>
</dbReference>
<evidence type="ECO:0000313" key="3">
    <source>
        <dbReference type="EMBL" id="CAD8151142.1"/>
    </source>
</evidence>
<reference evidence="3" key="1">
    <citation type="submission" date="2021-01" db="EMBL/GenBank/DDBJ databases">
        <authorList>
            <consortium name="Genoscope - CEA"/>
            <person name="William W."/>
        </authorList>
    </citation>
    <scope>NUCLEOTIDE SEQUENCE</scope>
</reference>
<dbReference type="InterPro" id="IPR006571">
    <property type="entry name" value="TLDc_dom"/>
</dbReference>
<dbReference type="GO" id="GO:0016874">
    <property type="term" value="F:ligase activity"/>
    <property type="evidence" value="ECO:0007669"/>
    <property type="project" value="TreeGrafter"/>
</dbReference>
<accession>A0A8S1TJ38</accession>
<sequence length="403" mass="46383">MSNMYKLTDPFLIFASKTDGHSLKQLYTKCQDLSDYPVLLVMQTNQNIIFGAFCDKMLAVKNKYVGTGETFLFTLSPEERKYNPTSGNKDFMMCAPDYLAFGSGKNGPAFQIDSELNRGFTYQSDTFDNPLFTDQKTQNRFKLLIFLLQLFSLSLSEVVVTPKIECRASECEGDNFCFQGYCTSCEITRAQWNQGKPQWGTKVGQAIKVPAYSNFGDPNVLDTKKDEFLEDSKTIFGEEVYVGQKYQCVQFARRFWIVHYNSTFGSVNYAEQIFHLQQAYNFNTKQTLQLRKFQNGGIHPPEYGDLLIWKKDEEKFPHGHVAVVISVEMDSSYPHVMIAEQNYDQSWDTRSFSRALKLIKGENNEIIISNNRQIFPTKEDLKCRDNQFTSQGVILGWVRLNIQ</sequence>
<dbReference type="OrthoDB" id="299748at2759"/>
<dbReference type="PANTHER" id="PTHR30094:SF0">
    <property type="entry name" value="BIFUNCTIONAL GLUTATHIONYLSPERMIDINE SYNTHETASE_AMIDASE-RELATED"/>
    <property type="match status" value="1"/>
</dbReference>
<organism evidence="3 4">
    <name type="scientific">Paramecium octaurelia</name>
    <dbReference type="NCBI Taxonomy" id="43137"/>
    <lineage>
        <taxon>Eukaryota</taxon>
        <taxon>Sar</taxon>
        <taxon>Alveolata</taxon>
        <taxon>Ciliophora</taxon>
        <taxon>Intramacronucleata</taxon>
        <taxon>Oligohymenophorea</taxon>
        <taxon>Peniculida</taxon>
        <taxon>Parameciidae</taxon>
        <taxon>Paramecium</taxon>
    </lineage>
</organism>
<dbReference type="PANTHER" id="PTHR30094">
    <property type="entry name" value="BIFUNCTIONAL GLUTATHIONYLSPERMIDINE SYNTHETASE/AMIDASE-RELATED"/>
    <property type="match status" value="1"/>
</dbReference>
<name>A0A8S1TJ38_PAROT</name>
<dbReference type="AlphaFoldDB" id="A0A8S1TJ38"/>